<feature type="region of interest" description="Disordered" evidence="1">
    <location>
        <begin position="1"/>
        <end position="61"/>
    </location>
</feature>
<gene>
    <name evidence="2" type="ORF">GMOD_00009849</name>
</gene>
<dbReference type="EMBL" id="KE747834">
    <property type="protein sequence ID" value="RMZ72802.1"/>
    <property type="molecule type" value="Genomic_DNA"/>
</dbReference>
<dbReference type="Proteomes" id="UP000265663">
    <property type="component" value="Unassembled WGS sequence"/>
</dbReference>
<organism evidence="2 3">
    <name type="scientific">Pyrenophora seminiperda CCB06</name>
    <dbReference type="NCBI Taxonomy" id="1302712"/>
    <lineage>
        <taxon>Eukaryota</taxon>
        <taxon>Fungi</taxon>
        <taxon>Dikarya</taxon>
        <taxon>Ascomycota</taxon>
        <taxon>Pezizomycotina</taxon>
        <taxon>Dothideomycetes</taxon>
        <taxon>Pleosporomycetidae</taxon>
        <taxon>Pleosporales</taxon>
        <taxon>Pleosporineae</taxon>
        <taxon>Pleosporaceae</taxon>
        <taxon>Pyrenophora</taxon>
    </lineage>
</organism>
<evidence type="ECO:0000313" key="3">
    <source>
        <dbReference type="Proteomes" id="UP000265663"/>
    </source>
</evidence>
<proteinExistence type="predicted"/>
<dbReference type="AlphaFoldDB" id="A0A3M7MED7"/>
<reference evidence="2 3" key="1">
    <citation type="journal article" date="2014" name="PLoS ONE">
        <title>De novo Genome Assembly of the Fungal Plant Pathogen Pyrenophora semeniperda.</title>
        <authorList>
            <person name="Soliai M.M."/>
            <person name="Meyer S.E."/>
            <person name="Udall J.A."/>
            <person name="Elzinga D.E."/>
            <person name="Hermansen R.A."/>
            <person name="Bodily P.M."/>
            <person name="Hart A.A."/>
            <person name="Coleman C.E."/>
        </authorList>
    </citation>
    <scope>NUCLEOTIDE SEQUENCE [LARGE SCALE GENOMIC DNA]</scope>
    <source>
        <strain evidence="2 3">CCB06</strain>
        <tissue evidence="2">Mycelium</tissue>
    </source>
</reference>
<feature type="compositionally biased region" description="Low complexity" evidence="1">
    <location>
        <begin position="1"/>
        <end position="16"/>
    </location>
</feature>
<protein>
    <submittedName>
        <fullName evidence="2">Uncharacterized protein</fullName>
    </submittedName>
</protein>
<feature type="compositionally biased region" description="Polar residues" evidence="1">
    <location>
        <begin position="38"/>
        <end position="51"/>
    </location>
</feature>
<feature type="region of interest" description="Disordered" evidence="1">
    <location>
        <begin position="77"/>
        <end position="96"/>
    </location>
</feature>
<evidence type="ECO:0000256" key="1">
    <source>
        <dbReference type="SAM" id="MobiDB-lite"/>
    </source>
</evidence>
<sequence length="96" mass="9525">MADAPSSHSSPSTASAENPHADAGHGAQESAVPFVQPPATSANLSLRQARNSGGGGGDVLPKIHDVTAKFTRACNGKSSVNPGFGGAMAGQWAARS</sequence>
<accession>A0A3M7MED7</accession>
<evidence type="ECO:0000313" key="2">
    <source>
        <dbReference type="EMBL" id="RMZ72802.1"/>
    </source>
</evidence>
<name>A0A3M7MED7_9PLEO</name>
<keyword evidence="3" id="KW-1185">Reference proteome</keyword>